<comment type="pathway">
    <text evidence="1 8 9">Carbohydrate degradation; glycolysis; D-glyceraldehyde 3-phosphate and glycerone phosphate from D-glucose: step 2/4.</text>
</comment>
<protein>
    <recommendedName>
        <fullName evidence="8">Glucose-6-phosphate isomerase</fullName>
        <shortName evidence="8">GPI</shortName>
        <ecNumber evidence="8">5.3.1.9</ecNumber>
    </recommendedName>
    <alternativeName>
        <fullName evidence="8">Phosphoglucose isomerase</fullName>
        <shortName evidence="8">PGI</shortName>
    </alternativeName>
    <alternativeName>
        <fullName evidence="8">Phosphohexose isomerase</fullName>
        <shortName evidence="8">PHI</shortName>
    </alternativeName>
</protein>
<evidence type="ECO:0000256" key="9">
    <source>
        <dbReference type="RuleBase" id="RU000612"/>
    </source>
</evidence>
<dbReference type="KEGG" id="pml:ATP_00377"/>
<dbReference type="EC" id="5.3.1.9" evidence="8"/>
<feature type="active site" evidence="8">
    <location>
        <position position="416"/>
    </location>
</feature>
<evidence type="ECO:0000313" key="10">
    <source>
        <dbReference type="EMBL" id="CAP18564.1"/>
    </source>
</evidence>
<dbReference type="PROSITE" id="PS00174">
    <property type="entry name" value="P_GLUCOSE_ISOMERASE_2"/>
    <property type="match status" value="1"/>
</dbReference>
<dbReference type="NCBIfam" id="NF010697">
    <property type="entry name" value="PRK14097.1"/>
    <property type="match status" value="1"/>
</dbReference>
<keyword evidence="6 8" id="KW-0413">Isomerase</keyword>
<dbReference type="GO" id="GO:0048029">
    <property type="term" value="F:monosaccharide binding"/>
    <property type="evidence" value="ECO:0007669"/>
    <property type="project" value="TreeGrafter"/>
</dbReference>
<dbReference type="STRING" id="37692.ATP_00377"/>
<dbReference type="SUPFAM" id="SSF53697">
    <property type="entry name" value="SIS domain"/>
    <property type="match status" value="1"/>
</dbReference>
<dbReference type="InterPro" id="IPR018189">
    <property type="entry name" value="Phosphoglucose_isomerase_CS"/>
</dbReference>
<evidence type="ECO:0000256" key="2">
    <source>
        <dbReference type="ARBA" id="ARBA00006604"/>
    </source>
</evidence>
<dbReference type="InterPro" id="IPR035476">
    <property type="entry name" value="SIS_PGI_1"/>
</dbReference>
<dbReference type="UniPathway" id="UPA00138"/>
<comment type="pathway">
    <text evidence="8">Carbohydrate biosynthesis; gluconeogenesis.</text>
</comment>
<dbReference type="Gene3D" id="3.40.50.10490">
    <property type="entry name" value="Glucose-6-phosphate isomerase like protein, domain 1"/>
    <property type="match status" value="2"/>
</dbReference>
<proteinExistence type="inferred from homology"/>
<evidence type="ECO:0000256" key="5">
    <source>
        <dbReference type="ARBA" id="ARBA00023152"/>
    </source>
</evidence>
<evidence type="ECO:0000256" key="3">
    <source>
        <dbReference type="ARBA" id="ARBA00022432"/>
    </source>
</evidence>
<dbReference type="GO" id="GO:0006094">
    <property type="term" value="P:gluconeogenesis"/>
    <property type="evidence" value="ECO:0007669"/>
    <property type="project" value="UniProtKB-UniRule"/>
</dbReference>
<dbReference type="InterPro" id="IPR035482">
    <property type="entry name" value="SIS_PGI_2"/>
</dbReference>
<sequence length="426" mass="48507">MGLKLDLSGIKKFINFEKESQKLISKIKTIHQNMQNKRGVGKDFLGWLDLPFKVNSQEIIKINQIKSYYNLEVLIVIGAGGSYYGVKAGLDFLKFDFVSSNPQIIFAGYQISGFYLSNLIKYLKNKNWAINVISKSGNTIEPAIAFRILKQELEVKFGKKETKKRIFVTTSKNKGNLFKLALQEGYEVFDVPESVSGRFSVLSAVGFLPFIFANINIENILKGARDAFYDTSSCELSKNLSYQYAVSRFCLYQNKKHIELLVSYEPSLISFTDWWKQLFGESEGKNGKSLFPCGLYATSELHSLGQYLQEGPKIFFETILNVKNIPDDCLIPDVFNDIDKLNYLSNKSLSYVNQHALNAVKIAHIQGNVPNIEITFDYLDEYHFGYLVYFFEKACALSAYLLEVNPFDQPGVENYKKNLLSLLGKK</sequence>
<evidence type="ECO:0000256" key="1">
    <source>
        <dbReference type="ARBA" id="ARBA00004926"/>
    </source>
</evidence>
<reference evidence="10 11" key="1">
    <citation type="journal article" date="2008" name="BMC Genomics">
        <title>The linear chromosome of the plant-pathogenic mycoplasma 'Candidatus Phytoplasma mali'.</title>
        <authorList>
            <person name="Kube M."/>
            <person name="Schneider B."/>
            <person name="Kuhl H."/>
            <person name="Dandekar T."/>
            <person name="Heitmann K."/>
            <person name="Migdoll A.M."/>
            <person name="Reinhardt R."/>
            <person name="Seemueller E."/>
        </authorList>
    </citation>
    <scope>NUCLEOTIDE SEQUENCE [LARGE SCALE GENOMIC DNA]</scope>
    <source>
        <strain evidence="10 11">AT</strain>
    </source>
</reference>
<accession>B3QZF7</accession>
<gene>
    <name evidence="8 10" type="primary">pgi</name>
    <name evidence="10" type="ordered locus">ATP_00377</name>
</gene>
<dbReference type="FunFam" id="3.40.50.10490:FF:000016">
    <property type="entry name" value="Glucose-6-phosphate isomerase"/>
    <property type="match status" value="1"/>
</dbReference>
<dbReference type="PANTHER" id="PTHR11469:SF1">
    <property type="entry name" value="GLUCOSE-6-PHOSPHATE ISOMERASE"/>
    <property type="match status" value="1"/>
</dbReference>
<comment type="similarity">
    <text evidence="2 8 9">Belongs to the GPI family.</text>
</comment>
<name>B3QZF7_PHYMT</name>
<dbReference type="CDD" id="cd05015">
    <property type="entry name" value="SIS_PGI_1"/>
    <property type="match status" value="1"/>
</dbReference>
<dbReference type="GO" id="GO:0005829">
    <property type="term" value="C:cytosol"/>
    <property type="evidence" value="ECO:0007669"/>
    <property type="project" value="TreeGrafter"/>
</dbReference>
<evidence type="ECO:0000256" key="8">
    <source>
        <dbReference type="HAMAP-Rule" id="MF_00473"/>
    </source>
</evidence>
<evidence type="ECO:0000256" key="6">
    <source>
        <dbReference type="ARBA" id="ARBA00023235"/>
    </source>
</evidence>
<organism evidence="10 11">
    <name type="scientific">Phytoplasma mali (strain AT)</name>
    <dbReference type="NCBI Taxonomy" id="482235"/>
    <lineage>
        <taxon>Bacteria</taxon>
        <taxon>Bacillati</taxon>
        <taxon>Mycoplasmatota</taxon>
        <taxon>Mollicutes</taxon>
        <taxon>Acholeplasmatales</taxon>
        <taxon>Acholeplasmataceae</taxon>
        <taxon>Candidatus Phytoplasma</taxon>
        <taxon>16SrX (Apple proliferation group)</taxon>
    </lineage>
</organism>
<evidence type="ECO:0000313" key="11">
    <source>
        <dbReference type="Proteomes" id="UP000002020"/>
    </source>
</evidence>
<dbReference type="Pfam" id="PF00342">
    <property type="entry name" value="PGI"/>
    <property type="match status" value="1"/>
</dbReference>
<dbReference type="eggNOG" id="COG0166">
    <property type="taxonomic scope" value="Bacteria"/>
</dbReference>
<keyword evidence="4 8" id="KW-0963">Cytoplasm</keyword>
<keyword evidence="11" id="KW-1185">Reference proteome</keyword>
<dbReference type="HOGENOM" id="CLU_037303_0_1_14"/>
<dbReference type="GO" id="GO:0004347">
    <property type="term" value="F:glucose-6-phosphate isomerase activity"/>
    <property type="evidence" value="ECO:0007669"/>
    <property type="project" value="UniProtKB-UniRule"/>
</dbReference>
<dbReference type="PROSITE" id="PS51463">
    <property type="entry name" value="P_GLUCOSE_ISOMERASE_3"/>
    <property type="match status" value="1"/>
</dbReference>
<dbReference type="HAMAP" id="MF_00473">
    <property type="entry name" value="G6P_isomerase"/>
    <property type="match status" value="1"/>
</dbReference>
<dbReference type="CDD" id="cd05016">
    <property type="entry name" value="SIS_PGI_2"/>
    <property type="match status" value="1"/>
</dbReference>
<dbReference type="Proteomes" id="UP000002020">
    <property type="component" value="Chromosome"/>
</dbReference>
<keyword evidence="5 8" id="KW-0324">Glycolysis</keyword>
<dbReference type="GO" id="GO:0006096">
    <property type="term" value="P:glycolytic process"/>
    <property type="evidence" value="ECO:0007669"/>
    <property type="project" value="UniProtKB-UniRule"/>
</dbReference>
<dbReference type="AlphaFoldDB" id="B3QZF7"/>
<dbReference type="GO" id="GO:0051156">
    <property type="term" value="P:glucose 6-phosphate metabolic process"/>
    <property type="evidence" value="ECO:0007669"/>
    <property type="project" value="TreeGrafter"/>
</dbReference>
<comment type="function">
    <text evidence="8">Catalyzes the reversible isomerization of glucose-6-phosphate to fructose-6-phosphate.</text>
</comment>
<keyword evidence="3 8" id="KW-0312">Gluconeogenesis</keyword>
<dbReference type="PRINTS" id="PR00662">
    <property type="entry name" value="G6PISOMERASE"/>
</dbReference>
<evidence type="ECO:0000256" key="4">
    <source>
        <dbReference type="ARBA" id="ARBA00022490"/>
    </source>
</evidence>
<comment type="caution">
    <text evidence="8">Lacks conserved residue(s) required for the propagation of feature annotation.</text>
</comment>
<dbReference type="InterPro" id="IPR001672">
    <property type="entry name" value="G6P_Isomerase"/>
</dbReference>
<dbReference type="PANTHER" id="PTHR11469">
    <property type="entry name" value="GLUCOSE-6-PHOSPHATE ISOMERASE"/>
    <property type="match status" value="1"/>
</dbReference>
<dbReference type="GO" id="GO:0097367">
    <property type="term" value="F:carbohydrate derivative binding"/>
    <property type="evidence" value="ECO:0007669"/>
    <property type="project" value="InterPro"/>
</dbReference>
<comment type="subcellular location">
    <subcellularLocation>
        <location evidence="8">Cytoplasm</location>
    </subcellularLocation>
</comment>
<dbReference type="EMBL" id="CU469464">
    <property type="protein sequence ID" value="CAP18564.1"/>
    <property type="molecule type" value="Genomic_DNA"/>
</dbReference>
<dbReference type="InterPro" id="IPR046348">
    <property type="entry name" value="SIS_dom_sf"/>
</dbReference>
<comment type="catalytic activity">
    <reaction evidence="7 8 9">
        <text>alpha-D-glucose 6-phosphate = beta-D-fructose 6-phosphate</text>
        <dbReference type="Rhea" id="RHEA:11816"/>
        <dbReference type="ChEBI" id="CHEBI:57634"/>
        <dbReference type="ChEBI" id="CHEBI:58225"/>
        <dbReference type="EC" id="5.3.1.9"/>
    </reaction>
</comment>
<feature type="active site" description="Proton donor" evidence="8">
    <location>
        <position position="281"/>
    </location>
</feature>
<evidence type="ECO:0000256" key="7">
    <source>
        <dbReference type="ARBA" id="ARBA00029321"/>
    </source>
</evidence>
<dbReference type="UniPathway" id="UPA00109">
    <property type="reaction ID" value="UER00181"/>
</dbReference>